<dbReference type="OrthoDB" id="4191603at2"/>
<name>A0A1H8DQJ9_9FIRM</name>
<dbReference type="STRING" id="474960.SAMN05216180_2709"/>
<dbReference type="SUPFAM" id="SSF64005">
    <property type="entry name" value="Undecaprenyl diphosphate synthase"/>
    <property type="match status" value="1"/>
</dbReference>
<sequence length="213" mass="24105">MRIPSHIGIIPDGNRRWAQKNGMEKHQGYHFGLKPGLELLHLAKEYGIKEITYYGFTTDNCKRPAKQLEAFSKSCVEAVQLIAADGVSLLVVGNSQSPAFPSELKPYTVRTDINGGGIKVNFLVNYGWEWDLSSIGENGNSREKIFENLQSNDISRIDLVIRWGGMRRLSGFLPVQSVYADFYVVDSMWPDFIPQEFYNAMTWYDKQDVTLGG</sequence>
<accession>A0A1H8DQJ9</accession>
<keyword evidence="4" id="KW-1185">Reference proteome</keyword>
<evidence type="ECO:0000256" key="2">
    <source>
        <dbReference type="ARBA" id="ARBA00038453"/>
    </source>
</evidence>
<dbReference type="GO" id="GO:0016094">
    <property type="term" value="P:polyprenol biosynthetic process"/>
    <property type="evidence" value="ECO:0007669"/>
    <property type="project" value="TreeGrafter"/>
</dbReference>
<reference evidence="3 4" key="1">
    <citation type="submission" date="2016-10" db="EMBL/GenBank/DDBJ databases">
        <authorList>
            <person name="de Groot N.N."/>
        </authorList>
    </citation>
    <scope>NUCLEOTIDE SEQUENCE [LARGE SCALE GENOMIC DNA]</scope>
    <source>
        <strain evidence="3 4">CGMCC 1.5070</strain>
    </source>
</reference>
<dbReference type="Proteomes" id="UP000199158">
    <property type="component" value="Unassembled WGS sequence"/>
</dbReference>
<dbReference type="Pfam" id="PF01255">
    <property type="entry name" value="Prenyltransf"/>
    <property type="match status" value="1"/>
</dbReference>
<dbReference type="GO" id="GO:0045547">
    <property type="term" value="F:ditrans,polycis-polyprenyl diphosphate synthase [(2E,6E)-farnesyl diphosphate specific] activity"/>
    <property type="evidence" value="ECO:0007669"/>
    <property type="project" value="TreeGrafter"/>
</dbReference>
<dbReference type="AlphaFoldDB" id="A0A1H8DQJ9"/>
<comment type="similarity">
    <text evidence="2">Belongs to the UPP synthase family. Z-FPP synthase subfamily.</text>
</comment>
<protein>
    <submittedName>
        <fullName evidence="3">Undecaprenyl diphosphate synthase</fullName>
    </submittedName>
</protein>
<gene>
    <name evidence="3" type="ORF">SAMN05216180_2709</name>
</gene>
<evidence type="ECO:0000313" key="3">
    <source>
        <dbReference type="EMBL" id="SEN08787.1"/>
    </source>
</evidence>
<dbReference type="RefSeq" id="WP_092756068.1">
    <property type="nucleotide sequence ID" value="NZ_FOCG01000003.1"/>
</dbReference>
<dbReference type="PANTHER" id="PTHR10291">
    <property type="entry name" value="DEHYDRODOLICHYL DIPHOSPHATE SYNTHASE FAMILY MEMBER"/>
    <property type="match status" value="1"/>
</dbReference>
<dbReference type="CDD" id="cd00475">
    <property type="entry name" value="Cis_IPPS"/>
    <property type="match status" value="1"/>
</dbReference>
<evidence type="ECO:0000313" key="4">
    <source>
        <dbReference type="Proteomes" id="UP000199158"/>
    </source>
</evidence>
<proteinExistence type="inferred from homology"/>
<dbReference type="NCBIfam" id="TIGR00055">
    <property type="entry name" value="uppS"/>
    <property type="match status" value="1"/>
</dbReference>
<evidence type="ECO:0000256" key="1">
    <source>
        <dbReference type="ARBA" id="ARBA00022679"/>
    </source>
</evidence>
<dbReference type="InterPro" id="IPR036424">
    <property type="entry name" value="UPP_synth-like_sf"/>
</dbReference>
<keyword evidence="1" id="KW-0808">Transferase</keyword>
<dbReference type="InterPro" id="IPR001441">
    <property type="entry name" value="UPP_synth-like"/>
</dbReference>
<dbReference type="EMBL" id="FOCG01000003">
    <property type="protein sequence ID" value="SEN08787.1"/>
    <property type="molecule type" value="Genomic_DNA"/>
</dbReference>
<organism evidence="3 4">
    <name type="scientific">Hydrogenoanaerobacterium saccharovorans</name>
    <dbReference type="NCBI Taxonomy" id="474960"/>
    <lineage>
        <taxon>Bacteria</taxon>
        <taxon>Bacillati</taxon>
        <taxon>Bacillota</taxon>
        <taxon>Clostridia</taxon>
        <taxon>Eubacteriales</taxon>
        <taxon>Oscillospiraceae</taxon>
        <taxon>Hydrogenoanaerobacterium</taxon>
    </lineage>
</organism>
<dbReference type="PANTHER" id="PTHR10291:SF43">
    <property type="entry name" value="DEHYDRODOLICHYL DIPHOSPHATE SYNTHASE COMPLEX SUBUNIT DHDDS"/>
    <property type="match status" value="1"/>
</dbReference>
<dbReference type="Gene3D" id="3.40.1180.10">
    <property type="entry name" value="Decaprenyl diphosphate synthase-like"/>
    <property type="match status" value="1"/>
</dbReference>